<keyword evidence="1" id="KW-0863">Zinc-finger</keyword>
<name>A0ABU6UC80_9FABA</name>
<evidence type="ECO:0000313" key="5">
    <source>
        <dbReference type="Proteomes" id="UP001341840"/>
    </source>
</evidence>
<dbReference type="SMART" id="SM00343">
    <property type="entry name" value="ZnF_C2HC"/>
    <property type="match status" value="2"/>
</dbReference>
<comment type="caution">
    <text evidence="4">The sequence shown here is derived from an EMBL/GenBank/DDBJ whole genome shotgun (WGS) entry which is preliminary data.</text>
</comment>
<evidence type="ECO:0000313" key="4">
    <source>
        <dbReference type="EMBL" id="MED6158852.1"/>
    </source>
</evidence>
<feature type="region of interest" description="Disordered" evidence="2">
    <location>
        <begin position="33"/>
        <end position="59"/>
    </location>
</feature>
<feature type="region of interest" description="Disordered" evidence="2">
    <location>
        <begin position="100"/>
        <end position="129"/>
    </location>
</feature>
<feature type="compositionally biased region" description="Polar residues" evidence="2">
    <location>
        <begin position="107"/>
        <end position="116"/>
    </location>
</feature>
<evidence type="ECO:0000259" key="3">
    <source>
        <dbReference type="PROSITE" id="PS50158"/>
    </source>
</evidence>
<keyword evidence="1" id="KW-0862">Zinc</keyword>
<keyword evidence="5" id="KW-1185">Reference proteome</keyword>
<keyword evidence="1" id="KW-0479">Metal-binding</keyword>
<evidence type="ECO:0000256" key="2">
    <source>
        <dbReference type="SAM" id="MobiDB-lite"/>
    </source>
</evidence>
<organism evidence="4 5">
    <name type="scientific">Stylosanthes scabra</name>
    <dbReference type="NCBI Taxonomy" id="79078"/>
    <lineage>
        <taxon>Eukaryota</taxon>
        <taxon>Viridiplantae</taxon>
        <taxon>Streptophyta</taxon>
        <taxon>Embryophyta</taxon>
        <taxon>Tracheophyta</taxon>
        <taxon>Spermatophyta</taxon>
        <taxon>Magnoliopsida</taxon>
        <taxon>eudicotyledons</taxon>
        <taxon>Gunneridae</taxon>
        <taxon>Pentapetalae</taxon>
        <taxon>rosids</taxon>
        <taxon>fabids</taxon>
        <taxon>Fabales</taxon>
        <taxon>Fabaceae</taxon>
        <taxon>Papilionoideae</taxon>
        <taxon>50 kb inversion clade</taxon>
        <taxon>dalbergioids sensu lato</taxon>
        <taxon>Dalbergieae</taxon>
        <taxon>Pterocarpus clade</taxon>
        <taxon>Stylosanthes</taxon>
    </lineage>
</organism>
<dbReference type="InterPro" id="IPR001878">
    <property type="entry name" value="Znf_CCHC"/>
</dbReference>
<evidence type="ECO:0000256" key="1">
    <source>
        <dbReference type="PROSITE-ProRule" id="PRU00047"/>
    </source>
</evidence>
<accession>A0ABU6UC80</accession>
<dbReference type="Proteomes" id="UP001341840">
    <property type="component" value="Unassembled WGS sequence"/>
</dbReference>
<feature type="domain" description="CCHC-type" evidence="3">
    <location>
        <begin position="198"/>
        <end position="211"/>
    </location>
</feature>
<proteinExistence type="predicted"/>
<dbReference type="Pfam" id="PF00098">
    <property type="entry name" value="zf-CCHC"/>
    <property type="match status" value="1"/>
</dbReference>
<protein>
    <recommendedName>
        <fullName evidence="3">CCHC-type domain-containing protein</fullName>
    </recommendedName>
</protein>
<sequence length="225" mass="25295">MLRVICHRETWVATLLYEVATLRESNQPFRSFFHRGRRRNGLNNGGNGSQRPGNAPRFLQGQPRWQCQRCERSHGTRPRRTGGSNCHNCGKPGHLTRSFCARKSGPGQPTQRQWKSGQDDTPRFPRGHKDKCARGARNLMRMRHVSIKQVFFIAVGSPDTCRDAAVYGIDGPGQQEQQCLSCKGYHGTAPCRANGTSCFNCGQPWHFSRDCHVGVSDSRESSQIL</sequence>
<dbReference type="EMBL" id="JASCZI010121010">
    <property type="protein sequence ID" value="MED6158852.1"/>
    <property type="molecule type" value="Genomic_DNA"/>
</dbReference>
<gene>
    <name evidence="4" type="ORF">PIB30_036766</name>
</gene>
<dbReference type="PROSITE" id="PS50158">
    <property type="entry name" value="ZF_CCHC"/>
    <property type="match status" value="1"/>
</dbReference>
<reference evidence="4 5" key="1">
    <citation type="journal article" date="2023" name="Plants (Basel)">
        <title>Bridging the Gap: Combining Genomics and Transcriptomics Approaches to Understand Stylosanthes scabra, an Orphan Legume from the Brazilian Caatinga.</title>
        <authorList>
            <person name="Ferreira-Neto J.R.C."/>
            <person name="da Silva M.D."/>
            <person name="Binneck E."/>
            <person name="de Melo N.F."/>
            <person name="da Silva R.H."/>
            <person name="de Melo A.L.T.M."/>
            <person name="Pandolfi V."/>
            <person name="Bustamante F.O."/>
            <person name="Brasileiro-Vidal A.C."/>
            <person name="Benko-Iseppon A.M."/>
        </authorList>
    </citation>
    <scope>NUCLEOTIDE SEQUENCE [LARGE SCALE GENOMIC DNA]</scope>
    <source>
        <tissue evidence="4">Leaves</tissue>
    </source>
</reference>